<comment type="caution">
    <text evidence="1">The sequence shown here is derived from an EMBL/GenBank/DDBJ whole genome shotgun (WGS) entry which is preliminary data.</text>
</comment>
<evidence type="ECO:0000313" key="1">
    <source>
        <dbReference type="EMBL" id="RDB73345.1"/>
    </source>
</evidence>
<dbReference type="InterPro" id="IPR025332">
    <property type="entry name" value="DUF4238"/>
</dbReference>
<protein>
    <recommendedName>
        <fullName evidence="3">DUF4238 domain-containing protein</fullName>
    </recommendedName>
</protein>
<reference evidence="1 2" key="1">
    <citation type="journal article" date="2018" name="Elife">
        <title>Discovery and characterization of a prevalent human gut bacterial enzyme sufficient for the inactivation of a family of plant toxins.</title>
        <authorList>
            <person name="Koppel N."/>
            <person name="Bisanz J.E."/>
            <person name="Pandelia M.E."/>
            <person name="Turnbaugh P.J."/>
            <person name="Balskus E.P."/>
        </authorList>
    </citation>
    <scope>NUCLEOTIDE SEQUENCE [LARGE SCALE GENOMIC DNA]</scope>
    <source>
        <strain evidence="1 2">W1 BHI 6</strain>
    </source>
</reference>
<evidence type="ECO:0000313" key="2">
    <source>
        <dbReference type="Proteomes" id="UP000253970"/>
    </source>
</evidence>
<dbReference type="Pfam" id="PF14022">
    <property type="entry name" value="DUF4238"/>
    <property type="match status" value="1"/>
</dbReference>
<dbReference type="EMBL" id="PPTU01000001">
    <property type="protein sequence ID" value="RDB73345.1"/>
    <property type="molecule type" value="Genomic_DNA"/>
</dbReference>
<dbReference type="Proteomes" id="UP000253970">
    <property type="component" value="Unassembled WGS sequence"/>
</dbReference>
<proteinExistence type="predicted"/>
<evidence type="ECO:0008006" key="3">
    <source>
        <dbReference type="Google" id="ProtNLM"/>
    </source>
</evidence>
<dbReference type="RefSeq" id="WP_114532291.1">
    <property type="nucleotide sequence ID" value="NZ_JAQCRY010000008.1"/>
</dbReference>
<accession>A0A369MLK6</accession>
<organism evidence="1 2">
    <name type="scientific">Eggerthella lenta</name>
    <name type="common">Eubacterium lentum</name>
    <dbReference type="NCBI Taxonomy" id="84112"/>
    <lineage>
        <taxon>Bacteria</taxon>
        <taxon>Bacillati</taxon>
        <taxon>Actinomycetota</taxon>
        <taxon>Coriobacteriia</taxon>
        <taxon>Eggerthellales</taxon>
        <taxon>Eggerthellaceae</taxon>
        <taxon>Eggerthella</taxon>
    </lineage>
</organism>
<name>A0A369MLK6_EGGLN</name>
<dbReference type="AlphaFoldDB" id="A0A369MLK6"/>
<sequence length="288" mass="32595">MLDNQTKYTVDEHYVSRFVVENFADARGYVQVVDIANDPPACYKLLPKNILYERDMYEFRNADGTYFDRNAVENWFSSIENVLAPELRDVLHNQKAAPGVKREKEAWMALLLAFQLVRIPAIKKLFANADLSKACNTESESLFRNAFYHMALRSDRHAFNYLEGNGLTLSEADKKLLGGKSLLSEVASFILSECFIYLMTSENRPFCLPDMPVLIDAFQDAKYIYPVAPRHAIACCLFSTASQSQADGFAFVDDSTVKVINQLLIGKATRHVICNPYDKKEVIELMGG</sequence>
<gene>
    <name evidence="1" type="ORF">C1875_00370</name>
</gene>